<comment type="caution">
    <text evidence="1">The sequence shown here is derived from an EMBL/GenBank/DDBJ whole genome shotgun (WGS) entry which is preliminary data.</text>
</comment>
<proteinExistence type="predicted"/>
<reference evidence="1 2" key="1">
    <citation type="journal article" date="2013" name="BMC Genomics">
        <title>The miniature genome of a carnivorous plant Genlisea aurea contains a low number of genes and short non-coding sequences.</title>
        <authorList>
            <person name="Leushkin E.V."/>
            <person name="Sutormin R.A."/>
            <person name="Nabieva E.R."/>
            <person name="Penin A.A."/>
            <person name="Kondrashov A.S."/>
            <person name="Logacheva M.D."/>
        </authorList>
    </citation>
    <scope>NUCLEOTIDE SEQUENCE [LARGE SCALE GENOMIC DNA]</scope>
</reference>
<dbReference type="EMBL" id="AUSU01006314">
    <property type="protein sequence ID" value="EPS62203.1"/>
    <property type="molecule type" value="Genomic_DNA"/>
</dbReference>
<evidence type="ECO:0000313" key="2">
    <source>
        <dbReference type="Proteomes" id="UP000015453"/>
    </source>
</evidence>
<evidence type="ECO:0000313" key="1">
    <source>
        <dbReference type="EMBL" id="EPS62203.1"/>
    </source>
</evidence>
<protein>
    <submittedName>
        <fullName evidence="1">Uncharacterized protein</fullName>
    </submittedName>
</protein>
<accession>S8DH92</accession>
<gene>
    <name evidence="1" type="ORF">M569_12588</name>
</gene>
<dbReference type="Proteomes" id="UP000015453">
    <property type="component" value="Unassembled WGS sequence"/>
</dbReference>
<name>S8DH92_9LAMI</name>
<organism evidence="1 2">
    <name type="scientific">Genlisea aurea</name>
    <dbReference type="NCBI Taxonomy" id="192259"/>
    <lineage>
        <taxon>Eukaryota</taxon>
        <taxon>Viridiplantae</taxon>
        <taxon>Streptophyta</taxon>
        <taxon>Embryophyta</taxon>
        <taxon>Tracheophyta</taxon>
        <taxon>Spermatophyta</taxon>
        <taxon>Magnoliopsida</taxon>
        <taxon>eudicotyledons</taxon>
        <taxon>Gunneridae</taxon>
        <taxon>Pentapetalae</taxon>
        <taxon>asterids</taxon>
        <taxon>lamiids</taxon>
        <taxon>Lamiales</taxon>
        <taxon>Lentibulariaceae</taxon>
        <taxon>Genlisea</taxon>
    </lineage>
</organism>
<dbReference type="AlphaFoldDB" id="S8DH92"/>
<keyword evidence="2" id="KW-1185">Reference proteome</keyword>
<sequence>MSSTQTIGSRIAAIAPGIGSGSSPARLGSKDPRDFSFNRMTCSDCAAIAPGIGSRSSRDARLALTLLALTLPALHTTAAAGSGAAAAFLLLSALHTAAALGGSDIPESDAAATAASGAAAVGSAHSLFSRCSFSVSAAAFLLLLHYRKYSLLLLDTCL</sequence>